<evidence type="ECO:0000256" key="9">
    <source>
        <dbReference type="ARBA" id="ARBA00023054"/>
    </source>
</evidence>
<evidence type="ECO:0000256" key="4">
    <source>
        <dbReference type="ARBA" id="ARBA00022701"/>
    </source>
</evidence>
<dbReference type="GO" id="GO:0003777">
    <property type="term" value="F:microtubule motor activity"/>
    <property type="evidence" value="ECO:0007669"/>
    <property type="project" value="InterPro"/>
</dbReference>
<keyword evidence="5 14" id="KW-0547">Nucleotide-binding</keyword>
<dbReference type="AlphaFoldDB" id="A0A834VGK8"/>
<dbReference type="InterPro" id="IPR054473">
    <property type="entry name" value="KIF2A-like_N"/>
</dbReference>
<keyword evidence="7" id="KW-0159">Chromosome partition</keyword>
<comment type="subcellular location">
    <subcellularLocation>
        <location evidence="1">Cytoplasm</location>
        <location evidence="1">Cytoskeleton</location>
        <location evidence="1">Spindle pole</location>
    </subcellularLocation>
</comment>
<evidence type="ECO:0000256" key="11">
    <source>
        <dbReference type="ARBA" id="ARBA00023212"/>
    </source>
</evidence>
<gene>
    <name evidence="19" type="ORF">SSS_9042</name>
</gene>
<evidence type="ECO:0000256" key="10">
    <source>
        <dbReference type="ARBA" id="ARBA00023175"/>
    </source>
</evidence>
<proteinExistence type="inferred from homology"/>
<evidence type="ECO:0000256" key="8">
    <source>
        <dbReference type="ARBA" id="ARBA00022840"/>
    </source>
</evidence>
<keyword evidence="12" id="KW-0131">Cell cycle</keyword>
<dbReference type="InterPro" id="IPR019821">
    <property type="entry name" value="Kinesin_motor_CS"/>
</dbReference>
<keyword evidence="10 14" id="KW-0505">Motor protein</keyword>
<dbReference type="CDD" id="cd01367">
    <property type="entry name" value="KISc_KIF2_like"/>
    <property type="match status" value="1"/>
</dbReference>
<keyword evidence="8 14" id="KW-0067">ATP-binding</keyword>
<dbReference type="GO" id="GO:0005828">
    <property type="term" value="C:kinetochore microtubule"/>
    <property type="evidence" value="ECO:0007669"/>
    <property type="project" value="UniProtKB-ARBA"/>
</dbReference>
<dbReference type="PANTHER" id="PTHR47971">
    <property type="entry name" value="KINESIN-RELATED PROTEIN 6"/>
    <property type="match status" value="1"/>
</dbReference>
<dbReference type="SUPFAM" id="SSF52540">
    <property type="entry name" value="P-loop containing nucleoside triphosphate hydrolases"/>
    <property type="match status" value="1"/>
</dbReference>
<dbReference type="Gene3D" id="3.40.850.10">
    <property type="entry name" value="Kinesin motor domain"/>
    <property type="match status" value="1"/>
</dbReference>
<evidence type="ECO:0000313" key="19">
    <source>
        <dbReference type="EMBL" id="KAF7496141.1"/>
    </source>
</evidence>
<evidence type="ECO:0000256" key="15">
    <source>
        <dbReference type="RuleBase" id="RU000394"/>
    </source>
</evidence>
<dbReference type="PRINTS" id="PR00380">
    <property type="entry name" value="KINESINHEAVY"/>
</dbReference>
<feature type="region of interest" description="Disordered" evidence="17">
    <location>
        <begin position="215"/>
        <end position="237"/>
    </location>
</feature>
<name>A0A834VGK8_SARSC</name>
<evidence type="ECO:0000256" key="16">
    <source>
        <dbReference type="SAM" id="Coils"/>
    </source>
</evidence>
<dbReference type="InterPro" id="IPR001752">
    <property type="entry name" value="Kinesin_motor_dom"/>
</dbReference>
<dbReference type="PROSITE" id="PS50067">
    <property type="entry name" value="KINESIN_MOTOR_2"/>
    <property type="match status" value="1"/>
</dbReference>
<dbReference type="PROSITE" id="PS00411">
    <property type="entry name" value="KINESIN_MOTOR_1"/>
    <property type="match status" value="1"/>
</dbReference>
<dbReference type="GO" id="GO:0008017">
    <property type="term" value="F:microtubule binding"/>
    <property type="evidence" value="ECO:0007669"/>
    <property type="project" value="InterPro"/>
</dbReference>
<keyword evidence="6" id="KW-0498">Mitosis</keyword>
<dbReference type="GO" id="GO:0005524">
    <property type="term" value="F:ATP binding"/>
    <property type="evidence" value="ECO:0007669"/>
    <property type="project" value="UniProtKB-UniRule"/>
</dbReference>
<dbReference type="GO" id="GO:0007018">
    <property type="term" value="P:microtubule-based movement"/>
    <property type="evidence" value="ECO:0007669"/>
    <property type="project" value="InterPro"/>
</dbReference>
<evidence type="ECO:0000256" key="14">
    <source>
        <dbReference type="PROSITE-ProRule" id="PRU00283"/>
    </source>
</evidence>
<dbReference type="EnsemblMetazoa" id="SSS_9042s_mrna">
    <property type="protein sequence ID" value="KAF7496141.1"/>
    <property type="gene ID" value="SSS_9042"/>
</dbReference>
<dbReference type="InterPro" id="IPR027640">
    <property type="entry name" value="Kinesin-like_fam"/>
</dbReference>
<evidence type="ECO:0000256" key="12">
    <source>
        <dbReference type="ARBA" id="ARBA00023306"/>
    </source>
</evidence>
<evidence type="ECO:0000256" key="2">
    <source>
        <dbReference type="ARBA" id="ARBA00022490"/>
    </source>
</evidence>
<evidence type="ECO:0000256" key="6">
    <source>
        <dbReference type="ARBA" id="ARBA00022776"/>
    </source>
</evidence>
<evidence type="ECO:0000256" key="5">
    <source>
        <dbReference type="ARBA" id="ARBA00022741"/>
    </source>
</evidence>
<dbReference type="InterPro" id="IPR027417">
    <property type="entry name" value="P-loop_NTPase"/>
</dbReference>
<dbReference type="InterPro" id="IPR036961">
    <property type="entry name" value="Kinesin_motor_dom_sf"/>
</dbReference>
<accession>A0A834VGK8</accession>
<evidence type="ECO:0000256" key="7">
    <source>
        <dbReference type="ARBA" id="ARBA00022829"/>
    </source>
</evidence>
<keyword evidence="2" id="KW-0963">Cytoplasm</keyword>
<dbReference type="GO" id="GO:0000922">
    <property type="term" value="C:spindle pole"/>
    <property type="evidence" value="ECO:0007669"/>
    <property type="project" value="UniProtKB-SubCell"/>
</dbReference>
<organism evidence="19">
    <name type="scientific">Sarcoptes scabiei</name>
    <name type="common">Itch mite</name>
    <name type="synonym">Acarus scabiei</name>
    <dbReference type="NCBI Taxonomy" id="52283"/>
    <lineage>
        <taxon>Eukaryota</taxon>
        <taxon>Metazoa</taxon>
        <taxon>Ecdysozoa</taxon>
        <taxon>Arthropoda</taxon>
        <taxon>Chelicerata</taxon>
        <taxon>Arachnida</taxon>
        <taxon>Acari</taxon>
        <taxon>Acariformes</taxon>
        <taxon>Sarcoptiformes</taxon>
        <taxon>Astigmata</taxon>
        <taxon>Psoroptidia</taxon>
        <taxon>Sarcoptoidea</taxon>
        <taxon>Sarcoptidae</taxon>
        <taxon>Sarcoptinae</taxon>
        <taxon>Sarcoptes</taxon>
    </lineage>
</organism>
<evidence type="ECO:0000256" key="17">
    <source>
        <dbReference type="SAM" id="MobiDB-lite"/>
    </source>
</evidence>
<dbReference type="GO" id="GO:0007059">
    <property type="term" value="P:chromosome segregation"/>
    <property type="evidence" value="ECO:0007669"/>
    <property type="project" value="UniProtKB-KW"/>
</dbReference>
<dbReference type="Proteomes" id="UP000070412">
    <property type="component" value="Unassembled WGS sequence"/>
</dbReference>
<dbReference type="FunFam" id="3.40.850.10:FF:000012">
    <property type="entry name" value="Kinesin-like protein"/>
    <property type="match status" value="1"/>
</dbReference>
<reference evidence="19" key="2">
    <citation type="submission" date="2020-01" db="EMBL/GenBank/DDBJ databases">
        <authorList>
            <person name="Korhonen P.K.K."/>
            <person name="Guangxu M.G."/>
            <person name="Wang T.W."/>
            <person name="Stroehlein A.J.S."/>
            <person name="Young N.D."/>
            <person name="Ang C.-S.A."/>
            <person name="Fernando D.W.F."/>
            <person name="Lu H.L."/>
            <person name="Taylor S.T."/>
            <person name="Ehtesham M.E.M."/>
            <person name="Najaraj S.H.N."/>
            <person name="Harsha G.H.G."/>
            <person name="Madugundu A.M."/>
            <person name="Renuse S.R."/>
            <person name="Holt D.H."/>
            <person name="Pandey A.P."/>
            <person name="Papenfuss A.P."/>
            <person name="Gasser R.B.G."/>
            <person name="Fischer K.F."/>
        </authorList>
    </citation>
    <scope>NUCLEOTIDE SEQUENCE</scope>
    <source>
        <strain evidence="19">SSS_KF_BRIS2020</strain>
    </source>
</reference>
<feature type="coiled-coil region" evidence="16">
    <location>
        <begin position="693"/>
        <end position="720"/>
    </location>
</feature>
<evidence type="ECO:0000256" key="3">
    <source>
        <dbReference type="ARBA" id="ARBA00022618"/>
    </source>
</evidence>
<keyword evidence="3" id="KW-0132">Cell division</keyword>
<dbReference type="SMART" id="SM00129">
    <property type="entry name" value="KISc"/>
    <property type="match status" value="1"/>
</dbReference>
<dbReference type="OrthoDB" id="3176171at2759"/>
<keyword evidence="4 15" id="KW-0493">Microtubule</keyword>
<feature type="compositionally biased region" description="Basic and acidic residues" evidence="17">
    <location>
        <begin position="215"/>
        <end position="234"/>
    </location>
</feature>
<sequence>MSNLVIGINVKIQRTNGKALQIEIKYFSYLDHVFLLNYAGQIHMAQVTSVSHDSKTVTVEWPEGEEIKGKEIDFEQIFRLNPGLVLPKLVSNTVTSSATYNNINATNNNNNNNINNNKKLNNLGDENISMLPVRTAVTSHAKGSLRMRQTNRQTIANGQLIGNVDNHHTAPLSAVNSHINNQSISASTNGHNLTNNNNAHARRRSNAVKEVEKIKKQREERRARQAEQKAEKIELMSSVDPSSHSQWEFLSMIREFRSQMDFNPITINDTVNDHQICVAVRKRPLNKRETLRKDIDVISISTKDLVTVHEPKQKVDLTKYLENQRFRFDYAFNETADNELVYKFTAKPLVKTIFEGGMATCFAYGQTGSGKTHTMGGDFNGKIQDSSKGIYALAARDVFAQLRLAKMQGEDLFVCASFFEIYSGKLFDLLNGKSKLRVMEDAKSQVQVVGLSERRVDSVEDVLKLIQLGNNIRTSGITSANNHSSRSHAVFQLILKKSSNKLKGKFSLIDLAGNERGADTSSANRQTRMEGAEINKSLLALKECIRALGRKGAHLPFRASKLTQVLRDSFIGENSRTCMIAMISPGFQSCEHTLNTLRYANRVKELTADNAEMKMTDEEDDGLMNGDDLDLLKASSNDDLYDMHRAISHLTESEEEVLDLHKTIYENMHRWTKEHEKLIKVSCEVDYDVDAYAQNLEELLDEQLDTLSKLKERVINFKTQLNEEELISKKLIR</sequence>
<evidence type="ECO:0000313" key="20">
    <source>
        <dbReference type="EnsemblMetazoa" id="KAF7496141.1"/>
    </source>
</evidence>
<dbReference type="Pfam" id="PF00225">
    <property type="entry name" value="Kinesin"/>
    <property type="match status" value="1"/>
</dbReference>
<keyword evidence="21" id="KW-1185">Reference proteome</keyword>
<keyword evidence="9 16" id="KW-0175">Coiled coil</keyword>
<feature type="binding site" evidence="14">
    <location>
        <begin position="365"/>
        <end position="372"/>
    </location>
    <ligand>
        <name>ATP</name>
        <dbReference type="ChEBI" id="CHEBI:30616"/>
    </ligand>
</feature>
<feature type="domain" description="Kinesin motor" evidence="18">
    <location>
        <begin position="275"/>
        <end position="606"/>
    </location>
</feature>
<evidence type="ECO:0000256" key="1">
    <source>
        <dbReference type="ARBA" id="ARBA00004647"/>
    </source>
</evidence>
<protein>
    <recommendedName>
        <fullName evidence="15">Kinesin-like protein</fullName>
    </recommendedName>
</protein>
<dbReference type="PANTHER" id="PTHR47971:SF8">
    <property type="entry name" value="KINESIN-LIKE PROTEIN"/>
    <property type="match status" value="1"/>
</dbReference>
<evidence type="ECO:0000259" key="18">
    <source>
        <dbReference type="PROSITE" id="PS50067"/>
    </source>
</evidence>
<dbReference type="EMBL" id="WVUK01000037">
    <property type="protein sequence ID" value="KAF7496141.1"/>
    <property type="molecule type" value="Genomic_DNA"/>
</dbReference>
<reference evidence="21" key="1">
    <citation type="journal article" date="2020" name="PLoS Negl. Trop. Dis.">
        <title>High-quality nuclear genome for Sarcoptes scabiei-A critical resource for a neglected parasite.</title>
        <authorList>
            <person name="Korhonen P.K."/>
            <person name="Gasser R.B."/>
            <person name="Ma G."/>
            <person name="Wang T."/>
            <person name="Stroehlein A.J."/>
            <person name="Young N.D."/>
            <person name="Ang C.S."/>
            <person name="Fernando D.D."/>
            <person name="Lu H.C."/>
            <person name="Taylor S."/>
            <person name="Reynolds S.L."/>
            <person name="Mofiz E."/>
            <person name="Najaraj S.H."/>
            <person name="Gowda H."/>
            <person name="Madugundu A."/>
            <person name="Renuse S."/>
            <person name="Holt D."/>
            <person name="Pandey A."/>
            <person name="Papenfuss A.T."/>
            <person name="Fischer K."/>
        </authorList>
    </citation>
    <scope>NUCLEOTIDE SEQUENCE [LARGE SCALE GENOMIC DNA]</scope>
</reference>
<dbReference type="GO" id="GO:0051301">
    <property type="term" value="P:cell division"/>
    <property type="evidence" value="ECO:0007669"/>
    <property type="project" value="UniProtKB-KW"/>
</dbReference>
<dbReference type="GO" id="GO:0007019">
    <property type="term" value="P:microtubule depolymerization"/>
    <property type="evidence" value="ECO:0007669"/>
    <property type="project" value="TreeGrafter"/>
</dbReference>
<keyword evidence="11" id="KW-0206">Cytoskeleton</keyword>
<dbReference type="Pfam" id="PF22923">
    <property type="entry name" value="KIF2A-like_1st"/>
    <property type="match status" value="1"/>
</dbReference>
<reference evidence="20" key="3">
    <citation type="submission" date="2022-06" db="UniProtKB">
        <authorList>
            <consortium name="EnsemblMetazoa"/>
        </authorList>
    </citation>
    <scope>IDENTIFICATION</scope>
</reference>
<evidence type="ECO:0000313" key="21">
    <source>
        <dbReference type="Proteomes" id="UP000070412"/>
    </source>
</evidence>
<evidence type="ECO:0000256" key="13">
    <source>
        <dbReference type="ARBA" id="ARBA00061030"/>
    </source>
</evidence>
<comment type="similarity">
    <text evidence="13">Belongs to the TRAFAC class myosin-kinesin ATPase superfamily. Kinesin family. KIN-13 subfamily.</text>
</comment>